<protein>
    <submittedName>
        <fullName evidence="1">Uncharacterized protein</fullName>
    </submittedName>
</protein>
<sequence>MKTYQDTETGQLYAFDDGIDPFKLDNRNIPTTLSETVIPRPSELHVWVNRSWVNNTEVPRGYKPPISSVVS</sequence>
<reference evidence="1 2" key="1">
    <citation type="submission" date="2016-10" db="EMBL/GenBank/DDBJ databases">
        <authorList>
            <person name="Varghese N."/>
            <person name="Submissions S."/>
        </authorList>
    </citation>
    <scope>NUCLEOTIDE SEQUENCE [LARGE SCALE GENOMIC DNA]</scope>
    <source>
        <strain evidence="1 2">Nl1</strain>
    </source>
</reference>
<evidence type="ECO:0000313" key="2">
    <source>
        <dbReference type="Proteomes" id="UP000183471"/>
    </source>
</evidence>
<organism evidence="1 2">
    <name type="scientific">Nitrosospira multiformis</name>
    <dbReference type="NCBI Taxonomy" id="1231"/>
    <lineage>
        <taxon>Bacteria</taxon>
        <taxon>Pseudomonadati</taxon>
        <taxon>Pseudomonadota</taxon>
        <taxon>Betaproteobacteria</taxon>
        <taxon>Nitrosomonadales</taxon>
        <taxon>Nitrosomonadaceae</taxon>
        <taxon>Nitrosospira</taxon>
    </lineage>
</organism>
<accession>A0ABY0TP11</accession>
<dbReference type="Proteomes" id="UP000183471">
    <property type="component" value="Unassembled WGS sequence"/>
</dbReference>
<dbReference type="EMBL" id="FNKY01000001">
    <property type="protein sequence ID" value="SDQ91467.1"/>
    <property type="molecule type" value="Genomic_DNA"/>
</dbReference>
<evidence type="ECO:0000313" key="1">
    <source>
        <dbReference type="EMBL" id="SDQ91467.1"/>
    </source>
</evidence>
<comment type="caution">
    <text evidence="1">The sequence shown here is derived from an EMBL/GenBank/DDBJ whole genome shotgun (WGS) entry which is preliminary data.</text>
</comment>
<keyword evidence="2" id="KW-1185">Reference proteome</keyword>
<proteinExistence type="predicted"/>
<gene>
    <name evidence="1" type="ORF">SAMN05216402_2803</name>
</gene>
<name>A0ABY0TP11_9PROT</name>